<proteinExistence type="predicted"/>
<reference evidence="1" key="1">
    <citation type="submission" date="2024-03" db="EMBL/GenBank/DDBJ databases">
        <title>Whole genome sequecning of epiphytes from Marcgravia umbellata leaves.</title>
        <authorList>
            <person name="Kumar G."/>
            <person name="Savka M.A."/>
        </authorList>
    </citation>
    <scope>NUCLEOTIDE SEQUENCE</scope>
    <source>
        <strain evidence="1">RIT_BL5</strain>
    </source>
</reference>
<name>A0ACC6PIC4_9BACL</name>
<keyword evidence="2" id="KW-1185">Reference proteome</keyword>
<dbReference type="EMBL" id="JBBKAR010000056">
    <property type="protein sequence ID" value="MEJ8306647.1"/>
    <property type="molecule type" value="Genomic_DNA"/>
</dbReference>
<comment type="caution">
    <text evidence="1">The sequence shown here is derived from an EMBL/GenBank/DDBJ whole genome shotgun (WGS) entry which is preliminary data.</text>
</comment>
<sequence>MLIEQKVAEQMDRYRWLNARIRILETYSIGSGVLLHTIFEDDRLQELHEKLKGQPSYMYLSPREQELEMTAHINLERYPIGIYAQGREIEAITTPPEKEDPQGHRDVIELKRRIQRVVEARTGGVVRSGTIEEVIDRIAELQELQAERANLDNVLDEVSDLKPEYTVLLKLRYAERRQVAEVVRRMNISRKTYDRYRERAVDEYAKLAGLTHS</sequence>
<dbReference type="Proteomes" id="UP001380953">
    <property type="component" value="Unassembled WGS sequence"/>
</dbReference>
<gene>
    <name evidence="1" type="ORF">WKI47_22280</name>
</gene>
<protein>
    <submittedName>
        <fullName evidence="1">RNA polymerase subunit sigma-24</fullName>
    </submittedName>
</protein>
<organism evidence="1 2">
    <name type="scientific">Saccharibacillus sacchari</name>
    <dbReference type="NCBI Taxonomy" id="456493"/>
    <lineage>
        <taxon>Bacteria</taxon>
        <taxon>Bacillati</taxon>
        <taxon>Bacillota</taxon>
        <taxon>Bacilli</taxon>
        <taxon>Bacillales</taxon>
        <taxon>Paenibacillaceae</taxon>
        <taxon>Saccharibacillus</taxon>
    </lineage>
</organism>
<evidence type="ECO:0000313" key="2">
    <source>
        <dbReference type="Proteomes" id="UP001380953"/>
    </source>
</evidence>
<accession>A0ACC6PIC4</accession>
<evidence type="ECO:0000313" key="1">
    <source>
        <dbReference type="EMBL" id="MEJ8306647.1"/>
    </source>
</evidence>